<evidence type="ECO:0000313" key="2">
    <source>
        <dbReference type="EMBL" id="AIF03711.1"/>
    </source>
</evidence>
<proteinExistence type="predicted"/>
<dbReference type="InterPro" id="IPR001279">
    <property type="entry name" value="Metallo-B-lactamas"/>
</dbReference>
<dbReference type="PANTHER" id="PTHR47619:SF1">
    <property type="entry name" value="EXODEOXYRIBONUCLEASE WALJ"/>
    <property type="match status" value="1"/>
</dbReference>
<reference evidence="2" key="1">
    <citation type="journal article" date="2014" name="Genome Biol. Evol.">
        <title>Pangenome evidence for extensive interdomain horizontal transfer affecting lineage core and shell genes in uncultured planktonic thaumarchaeota and euryarchaeota.</title>
        <authorList>
            <person name="Deschamps P."/>
            <person name="Zivanovic Y."/>
            <person name="Moreira D."/>
            <person name="Rodriguez-Valera F."/>
            <person name="Lopez-Garcia P."/>
        </authorList>
    </citation>
    <scope>NUCLEOTIDE SEQUENCE</scope>
</reference>
<dbReference type="SUPFAM" id="SSF56281">
    <property type="entry name" value="Metallo-hydrolase/oxidoreductase"/>
    <property type="match status" value="1"/>
</dbReference>
<dbReference type="Gene3D" id="3.60.15.10">
    <property type="entry name" value="Ribonuclease Z/Hydroxyacylglutathione hydrolase-like"/>
    <property type="match status" value="1"/>
</dbReference>
<protein>
    <submittedName>
        <fullName evidence="2">Beta-lactamase domain-containing protein</fullName>
    </submittedName>
</protein>
<feature type="domain" description="Metallo-beta-lactamase" evidence="1">
    <location>
        <begin position="19"/>
        <end position="196"/>
    </location>
</feature>
<name>A0A075GI84_9EURY</name>
<dbReference type="SMART" id="SM00849">
    <property type="entry name" value="Lactamase_B"/>
    <property type="match status" value="1"/>
</dbReference>
<dbReference type="AlphaFoldDB" id="A0A075GI84"/>
<dbReference type="Pfam" id="PF12706">
    <property type="entry name" value="Lactamase_B_2"/>
    <property type="match status" value="1"/>
</dbReference>
<evidence type="ECO:0000259" key="1">
    <source>
        <dbReference type="SMART" id="SM00849"/>
    </source>
</evidence>
<dbReference type="InterPro" id="IPR036866">
    <property type="entry name" value="RibonucZ/Hydroxyglut_hydro"/>
</dbReference>
<dbReference type="EMBL" id="KF900687">
    <property type="protein sequence ID" value="AIF03711.1"/>
    <property type="molecule type" value="Genomic_DNA"/>
</dbReference>
<sequence>MPEALAMTLQLTHLGTGSRGNATLLCSEEANILLDCGFSGKELERRLALLELKPEDLDAIAVSHHHNDHSKGALIANRRWGIPLHMNFDTCARLGLDPVNDCTLFEALGRVEFADDLSLLPVPVEHGDADNVGFIVSHRGERAAVVTDLGSWSTELVRHLGQCTHISLEANYDHGRLLGGPYPDRLKQRIMGRGGHLSNEQAADLLSEVCGPATRSIVLCHLSEQNNQPHLAESEVLMNIDNQFDGDLSISLQSGPEFSHYLGQVEPERLSSAHI</sequence>
<dbReference type="InterPro" id="IPR052533">
    <property type="entry name" value="WalJ/YycJ-like"/>
</dbReference>
<dbReference type="PANTHER" id="PTHR47619">
    <property type="entry name" value="METALLO-HYDROLASE YYCJ-RELATED"/>
    <property type="match status" value="1"/>
</dbReference>
<accession>A0A075GI84</accession>
<organism evidence="2">
    <name type="scientific">uncultured marine group II/III euryarchaeote KM3_169_C11</name>
    <dbReference type="NCBI Taxonomy" id="1457922"/>
    <lineage>
        <taxon>Archaea</taxon>
        <taxon>Methanobacteriati</taxon>
        <taxon>Methanobacteriota</taxon>
        <taxon>environmental samples</taxon>
    </lineage>
</organism>